<sequence length="1087" mass="119817">MCNSTNLNLMNKTFTKFSSRMRLNGSLRNKGLASLFLVATSMNLMAQSEPKKSNDPIAKAIEKLDNKKAVEVTGYVTDERGQPLEGVTVLIKDTRIAVKTDKIGNYSIKMLEGYDVLMFSFLGFKYQEINVKGKRSVNVSLEPTSHQLQDVVVVAYGKQQKKDVVTAVATIKAEEIMQQDQVNIGNVLQGKIAGATIISGAGTPGRDRPNIMIRGGNPSTANGSPYQPLMVVDGVPLYNDNPTAANGISLNGFTLEDINPDEIESISVLKDNAATAVYGTRGANGVIIITTKRGKMGKPKFTYSTSYGVDKPTRFPKMLGGYQYAIAQNEIDKNNGLTKGTYSDTDLEIIKNNSDPYKFGNTNMYDLLVQGDASQQTHSLSVNGGNEQVRYYINGSTAIQKGIIDAYDYKRYTVQSNLDFKLTSDLKLAVNTAFTSSKIDGANSTAESVFSSLFTNNPLTPIFNADGSLYGNEGGNRWANIIPEHSGYTINKSNNIVAAANLEYSPKFIHGLTFRLNNNINFNAAEYKNFYSYYKTFVPDANSPTGYLQKGGFRANELRNNLGTATYLNTDFGFDYSNAFGKHRLGVMVLGTNYYTSSNSTQVYRDGIIKGLETISQGRSTMQTINGTDSEDGRVGAVARVNYDFNSKYTLEASMRADASLHFPKGNRWGYFPGGAVAWRLSEENFIKNSTRLSFINDLKIRTSIGLAGIDNLAPYNYFYSYTLSTTGLRNGGGYAFGGTYQPAFALDNGSIPNPDVTWGKSLMRNIGLDFSLWKGLLAGNFDLWDKKVYDLPYKKQFTYPTTLGIDAPNFNFAKEYYKGLEASISNSTKLGKDMSLQTTLNVTYTYSRVVDYGEPSTITPANKKEGYSVTSNKYYRALGIFQSQEEIDAYEVNQDGNKTKKNSTLKPGDIKYADLTADGIITVDDQEVFNNVNIPPVSGGLNVTLRYRSLSLNAMLQGAGGNMVNFVPSSFSEYGYENSWRPDNTDAIYPRLSTASNNSPTSKPNTLYMLKGDYLRFKNLRLSYSVPERFLKKTGLSNVMITAGATNLWATSKVKDIDPEVLNKNYNNGGYYPTQRNYSLGVTVGL</sequence>
<reference evidence="9 10" key="1">
    <citation type="submission" date="2018-01" db="EMBL/GenBank/DDBJ databases">
        <authorList>
            <person name="Gaut B.S."/>
            <person name="Morton B.R."/>
            <person name="Clegg M.T."/>
            <person name="Duvall M.R."/>
        </authorList>
    </citation>
    <scope>NUCLEOTIDE SEQUENCE [LARGE SCALE GENOMIC DNA]</scope>
    <source>
        <strain evidence="9 10">HR-AV</strain>
    </source>
</reference>
<dbReference type="Gene3D" id="2.60.40.1120">
    <property type="entry name" value="Carboxypeptidase-like, regulatory domain"/>
    <property type="match status" value="1"/>
</dbReference>
<dbReference type="Proteomes" id="UP000236893">
    <property type="component" value="Unassembled WGS sequence"/>
</dbReference>
<dbReference type="InterPro" id="IPR008969">
    <property type="entry name" value="CarboxyPept-like_regulatory"/>
</dbReference>
<dbReference type="Gene3D" id="2.170.130.10">
    <property type="entry name" value="TonB-dependent receptor, plug domain"/>
    <property type="match status" value="1"/>
</dbReference>
<dbReference type="OrthoDB" id="9768177at2"/>
<comment type="caution">
    <text evidence="9">The sequence shown here is derived from an EMBL/GenBank/DDBJ whole genome shotgun (WGS) entry which is preliminary data.</text>
</comment>
<name>A0A2S5A376_9SPHI</name>
<dbReference type="SUPFAM" id="SSF49464">
    <property type="entry name" value="Carboxypeptidase regulatory domain-like"/>
    <property type="match status" value="1"/>
</dbReference>
<evidence type="ECO:0000313" key="9">
    <source>
        <dbReference type="EMBL" id="POY36767.1"/>
    </source>
</evidence>
<feature type="domain" description="TonB-dependent receptor plug" evidence="8">
    <location>
        <begin position="161"/>
        <end position="286"/>
    </location>
</feature>
<dbReference type="Pfam" id="PF07715">
    <property type="entry name" value="Plug"/>
    <property type="match status" value="1"/>
</dbReference>
<dbReference type="InterPro" id="IPR012910">
    <property type="entry name" value="Plug_dom"/>
</dbReference>
<comment type="subcellular location">
    <subcellularLocation>
        <location evidence="1 7">Cell outer membrane</location>
        <topology evidence="1 7">Multi-pass membrane protein</topology>
    </subcellularLocation>
</comment>
<evidence type="ECO:0000256" key="6">
    <source>
        <dbReference type="ARBA" id="ARBA00023237"/>
    </source>
</evidence>
<keyword evidence="3 7" id="KW-1134">Transmembrane beta strand</keyword>
<comment type="similarity">
    <text evidence="7">Belongs to the TonB-dependent receptor family.</text>
</comment>
<dbReference type="NCBIfam" id="TIGR04057">
    <property type="entry name" value="SusC_RagA_signa"/>
    <property type="match status" value="1"/>
</dbReference>
<evidence type="ECO:0000256" key="3">
    <source>
        <dbReference type="ARBA" id="ARBA00022452"/>
    </source>
</evidence>
<dbReference type="PROSITE" id="PS52016">
    <property type="entry name" value="TONB_DEPENDENT_REC_3"/>
    <property type="match status" value="1"/>
</dbReference>
<dbReference type="GO" id="GO:0009279">
    <property type="term" value="C:cell outer membrane"/>
    <property type="evidence" value="ECO:0007669"/>
    <property type="project" value="UniProtKB-SubCell"/>
</dbReference>
<evidence type="ECO:0000313" key="10">
    <source>
        <dbReference type="Proteomes" id="UP000236893"/>
    </source>
</evidence>
<dbReference type="InterPro" id="IPR036942">
    <property type="entry name" value="Beta-barrel_TonB_sf"/>
</dbReference>
<proteinExistence type="inferred from homology"/>
<keyword evidence="2 7" id="KW-0813">Transport</keyword>
<evidence type="ECO:0000259" key="8">
    <source>
        <dbReference type="Pfam" id="PF07715"/>
    </source>
</evidence>
<evidence type="ECO:0000256" key="2">
    <source>
        <dbReference type="ARBA" id="ARBA00022448"/>
    </source>
</evidence>
<dbReference type="EMBL" id="PQVF01000006">
    <property type="protein sequence ID" value="POY36767.1"/>
    <property type="molecule type" value="Genomic_DNA"/>
</dbReference>
<dbReference type="InterPro" id="IPR039426">
    <property type="entry name" value="TonB-dep_rcpt-like"/>
</dbReference>
<gene>
    <name evidence="9" type="ORF">C3K47_10440</name>
</gene>
<dbReference type="Gene3D" id="2.40.170.20">
    <property type="entry name" value="TonB-dependent receptor, beta-barrel domain"/>
    <property type="match status" value="1"/>
</dbReference>
<dbReference type="NCBIfam" id="TIGR04056">
    <property type="entry name" value="OMP_RagA_SusC"/>
    <property type="match status" value="1"/>
</dbReference>
<dbReference type="InterPro" id="IPR023996">
    <property type="entry name" value="TonB-dep_OMP_SusC/RagA"/>
</dbReference>
<keyword evidence="4 7" id="KW-0812">Transmembrane</keyword>
<evidence type="ECO:0000256" key="1">
    <source>
        <dbReference type="ARBA" id="ARBA00004571"/>
    </source>
</evidence>
<evidence type="ECO:0000256" key="5">
    <source>
        <dbReference type="ARBA" id="ARBA00023136"/>
    </source>
</evidence>
<dbReference type="InterPro" id="IPR023997">
    <property type="entry name" value="TonB-dep_OMP_SusC/RagA_CS"/>
</dbReference>
<evidence type="ECO:0000256" key="7">
    <source>
        <dbReference type="PROSITE-ProRule" id="PRU01360"/>
    </source>
</evidence>
<protein>
    <recommendedName>
        <fullName evidence="8">TonB-dependent receptor plug domain-containing protein</fullName>
    </recommendedName>
</protein>
<dbReference type="Pfam" id="PF13715">
    <property type="entry name" value="CarbopepD_reg_2"/>
    <property type="match status" value="1"/>
</dbReference>
<dbReference type="InterPro" id="IPR037066">
    <property type="entry name" value="Plug_dom_sf"/>
</dbReference>
<keyword evidence="10" id="KW-1185">Reference proteome</keyword>
<keyword evidence="5 7" id="KW-0472">Membrane</keyword>
<dbReference type="AlphaFoldDB" id="A0A2S5A376"/>
<evidence type="ECO:0000256" key="4">
    <source>
        <dbReference type="ARBA" id="ARBA00022692"/>
    </source>
</evidence>
<accession>A0A2S5A376</accession>
<organism evidence="9 10">
    <name type="scientific">Solitalea longa</name>
    <dbReference type="NCBI Taxonomy" id="2079460"/>
    <lineage>
        <taxon>Bacteria</taxon>
        <taxon>Pseudomonadati</taxon>
        <taxon>Bacteroidota</taxon>
        <taxon>Sphingobacteriia</taxon>
        <taxon>Sphingobacteriales</taxon>
        <taxon>Sphingobacteriaceae</taxon>
        <taxon>Solitalea</taxon>
    </lineage>
</organism>
<dbReference type="SUPFAM" id="SSF56935">
    <property type="entry name" value="Porins"/>
    <property type="match status" value="1"/>
</dbReference>
<keyword evidence="6 7" id="KW-0998">Cell outer membrane</keyword>